<evidence type="ECO:0000313" key="2">
    <source>
        <dbReference type="EMBL" id="KAK1422448.1"/>
    </source>
</evidence>
<feature type="region of interest" description="Disordered" evidence="1">
    <location>
        <begin position="206"/>
        <end position="229"/>
    </location>
</feature>
<gene>
    <name evidence="2" type="ORF">QVD17_25569</name>
</gene>
<name>A0AAD8NV64_TARER</name>
<protein>
    <submittedName>
        <fullName evidence="2">Uncharacterized protein</fullName>
    </submittedName>
</protein>
<proteinExistence type="predicted"/>
<sequence length="229" mass="24959">MATSNTPANVPTNDKGDKQVPANDLSKSTSPSSSKIAESANKRKRESVAANVNINEKTTVSETEETGEIEKHVSAVETSNVKEVEMKDAESIDNSVVDQSNKEIEMQDADHETSNNETVSNLNASEGNTRVEKSIEDGKTHRENADEGCQEEPKEVERPESGKKQKNDTDGSGENVLGEVATLLKQVKESETNGKLQVEVKVKKMDDDNVKENGEVKECEPQANNRESG</sequence>
<feature type="compositionally biased region" description="Basic and acidic residues" evidence="1">
    <location>
        <begin position="100"/>
        <end position="114"/>
    </location>
</feature>
<evidence type="ECO:0000256" key="1">
    <source>
        <dbReference type="SAM" id="MobiDB-lite"/>
    </source>
</evidence>
<reference evidence="2" key="1">
    <citation type="journal article" date="2023" name="bioRxiv">
        <title>Improved chromosome-level genome assembly for marigold (Tagetes erecta).</title>
        <authorList>
            <person name="Jiang F."/>
            <person name="Yuan L."/>
            <person name="Wang S."/>
            <person name="Wang H."/>
            <person name="Xu D."/>
            <person name="Wang A."/>
            <person name="Fan W."/>
        </authorList>
    </citation>
    <scope>NUCLEOTIDE SEQUENCE</scope>
    <source>
        <strain evidence="2">WSJ</strain>
        <tissue evidence="2">Leaf</tissue>
    </source>
</reference>
<feature type="compositionally biased region" description="Basic and acidic residues" evidence="1">
    <location>
        <begin position="206"/>
        <end position="220"/>
    </location>
</feature>
<organism evidence="2 3">
    <name type="scientific">Tagetes erecta</name>
    <name type="common">African marigold</name>
    <dbReference type="NCBI Taxonomy" id="13708"/>
    <lineage>
        <taxon>Eukaryota</taxon>
        <taxon>Viridiplantae</taxon>
        <taxon>Streptophyta</taxon>
        <taxon>Embryophyta</taxon>
        <taxon>Tracheophyta</taxon>
        <taxon>Spermatophyta</taxon>
        <taxon>Magnoliopsida</taxon>
        <taxon>eudicotyledons</taxon>
        <taxon>Gunneridae</taxon>
        <taxon>Pentapetalae</taxon>
        <taxon>asterids</taxon>
        <taxon>campanulids</taxon>
        <taxon>Asterales</taxon>
        <taxon>Asteraceae</taxon>
        <taxon>Asteroideae</taxon>
        <taxon>Heliantheae alliance</taxon>
        <taxon>Tageteae</taxon>
        <taxon>Tagetes</taxon>
    </lineage>
</organism>
<evidence type="ECO:0000313" key="3">
    <source>
        <dbReference type="Proteomes" id="UP001229421"/>
    </source>
</evidence>
<dbReference type="EMBL" id="JAUHHV010000006">
    <property type="protein sequence ID" value="KAK1422448.1"/>
    <property type="molecule type" value="Genomic_DNA"/>
</dbReference>
<feature type="compositionally biased region" description="Polar residues" evidence="1">
    <location>
        <begin position="115"/>
        <end position="128"/>
    </location>
</feature>
<accession>A0AAD8NV64</accession>
<dbReference type="AlphaFoldDB" id="A0AAD8NV64"/>
<feature type="region of interest" description="Disordered" evidence="1">
    <location>
        <begin position="1"/>
        <end position="176"/>
    </location>
</feature>
<dbReference type="Proteomes" id="UP001229421">
    <property type="component" value="Unassembled WGS sequence"/>
</dbReference>
<feature type="compositionally biased region" description="Basic and acidic residues" evidence="1">
    <location>
        <begin position="68"/>
        <end position="90"/>
    </location>
</feature>
<feature type="compositionally biased region" description="Polar residues" evidence="1">
    <location>
        <begin position="1"/>
        <end position="12"/>
    </location>
</feature>
<feature type="compositionally biased region" description="Polar residues" evidence="1">
    <location>
        <begin position="50"/>
        <end position="61"/>
    </location>
</feature>
<feature type="compositionally biased region" description="Basic and acidic residues" evidence="1">
    <location>
        <begin position="129"/>
        <end position="169"/>
    </location>
</feature>
<feature type="compositionally biased region" description="Low complexity" evidence="1">
    <location>
        <begin position="26"/>
        <end position="35"/>
    </location>
</feature>
<comment type="caution">
    <text evidence="2">The sequence shown here is derived from an EMBL/GenBank/DDBJ whole genome shotgun (WGS) entry which is preliminary data.</text>
</comment>
<keyword evidence="3" id="KW-1185">Reference proteome</keyword>